<gene>
    <name evidence="5" type="ORF">A2856_03810</name>
</gene>
<comment type="caution">
    <text evidence="5">The sequence shown here is derived from an EMBL/GenBank/DDBJ whole genome shotgun (WGS) entry which is preliminary data.</text>
</comment>
<dbReference type="Gene3D" id="3.10.20.30">
    <property type="match status" value="1"/>
</dbReference>
<dbReference type="PANTHER" id="PTHR21262:SF31">
    <property type="entry name" value="GTP PYROPHOSPHOKINASE"/>
    <property type="match status" value="1"/>
</dbReference>
<dbReference type="Gene3D" id="3.30.460.10">
    <property type="entry name" value="Beta Polymerase, domain 2"/>
    <property type="match status" value="1"/>
</dbReference>
<dbReference type="PANTHER" id="PTHR21262">
    <property type="entry name" value="GUANOSINE-3',5'-BIS DIPHOSPHATE 3'-PYROPHOSPHOHYDROLASE"/>
    <property type="match status" value="1"/>
</dbReference>
<dbReference type="Proteomes" id="UP000177885">
    <property type="component" value="Unassembled WGS sequence"/>
</dbReference>
<dbReference type="SUPFAM" id="SSF109604">
    <property type="entry name" value="HD-domain/PDEase-like"/>
    <property type="match status" value="1"/>
</dbReference>
<evidence type="ECO:0000256" key="1">
    <source>
        <dbReference type="ARBA" id="ARBA00025704"/>
    </source>
</evidence>
<dbReference type="InterPro" id="IPR006674">
    <property type="entry name" value="HD_domain"/>
</dbReference>
<evidence type="ECO:0000313" key="5">
    <source>
        <dbReference type="EMBL" id="OGL67162.1"/>
    </source>
</evidence>
<dbReference type="FunFam" id="1.10.3210.10:FF:000001">
    <property type="entry name" value="GTP pyrophosphokinase RelA"/>
    <property type="match status" value="1"/>
</dbReference>
<comment type="pathway">
    <text evidence="1">Purine metabolism.</text>
</comment>
<dbReference type="Pfam" id="PF13328">
    <property type="entry name" value="HD_4"/>
    <property type="match status" value="1"/>
</dbReference>
<dbReference type="InterPro" id="IPR033655">
    <property type="entry name" value="TGS_RelA/SpoT"/>
</dbReference>
<dbReference type="PROSITE" id="PS51831">
    <property type="entry name" value="HD"/>
    <property type="match status" value="1"/>
</dbReference>
<evidence type="ECO:0000259" key="4">
    <source>
        <dbReference type="PROSITE" id="PS51880"/>
    </source>
</evidence>
<feature type="domain" description="HD" evidence="3">
    <location>
        <begin position="49"/>
        <end position="147"/>
    </location>
</feature>
<dbReference type="NCBIfam" id="TIGR00691">
    <property type="entry name" value="spoT_relA"/>
    <property type="match status" value="1"/>
</dbReference>
<comment type="similarity">
    <text evidence="2">Belongs to the relA/spoT family.</text>
</comment>
<dbReference type="InterPro" id="IPR012676">
    <property type="entry name" value="TGS-like"/>
</dbReference>
<evidence type="ECO:0000259" key="3">
    <source>
        <dbReference type="PROSITE" id="PS51831"/>
    </source>
</evidence>
<dbReference type="InterPro" id="IPR007685">
    <property type="entry name" value="RelA_SpoT"/>
</dbReference>
<evidence type="ECO:0000256" key="2">
    <source>
        <dbReference type="RuleBase" id="RU003847"/>
    </source>
</evidence>
<dbReference type="PROSITE" id="PS51880">
    <property type="entry name" value="TGS"/>
    <property type="match status" value="1"/>
</dbReference>
<evidence type="ECO:0000313" key="6">
    <source>
        <dbReference type="Proteomes" id="UP000177885"/>
    </source>
</evidence>
<name>A0A1F7TMG5_9BACT</name>
<dbReference type="AlphaFoldDB" id="A0A1F7TMG5"/>
<dbReference type="SMART" id="SM00954">
    <property type="entry name" value="RelA_SpoT"/>
    <property type="match status" value="1"/>
</dbReference>
<dbReference type="GO" id="GO:0005886">
    <property type="term" value="C:plasma membrane"/>
    <property type="evidence" value="ECO:0007669"/>
    <property type="project" value="TreeGrafter"/>
</dbReference>
<dbReference type="InterPro" id="IPR004811">
    <property type="entry name" value="RelA/Spo_fam"/>
</dbReference>
<dbReference type="SMART" id="SM00471">
    <property type="entry name" value="HDc"/>
    <property type="match status" value="1"/>
</dbReference>
<dbReference type="EMBL" id="MGDT01000003">
    <property type="protein sequence ID" value="OGL67162.1"/>
    <property type="molecule type" value="Genomic_DNA"/>
</dbReference>
<dbReference type="FunFam" id="3.30.460.10:FF:000001">
    <property type="entry name" value="GTP pyrophosphokinase RelA"/>
    <property type="match status" value="1"/>
</dbReference>
<reference evidence="5 6" key="1">
    <citation type="journal article" date="2016" name="Nat. Commun.">
        <title>Thousands of microbial genomes shed light on interconnected biogeochemical processes in an aquifer system.</title>
        <authorList>
            <person name="Anantharaman K."/>
            <person name="Brown C.T."/>
            <person name="Hug L.A."/>
            <person name="Sharon I."/>
            <person name="Castelle C.J."/>
            <person name="Probst A.J."/>
            <person name="Thomas B.C."/>
            <person name="Singh A."/>
            <person name="Wilkins M.J."/>
            <person name="Karaoz U."/>
            <person name="Brodie E.L."/>
            <person name="Williams K.H."/>
            <person name="Hubbard S.S."/>
            <person name="Banfield J.F."/>
        </authorList>
    </citation>
    <scope>NUCLEOTIDE SEQUENCE [LARGE SCALE GENOMIC DNA]</scope>
</reference>
<protein>
    <recommendedName>
        <fullName evidence="7">TGS domain-containing protein</fullName>
    </recommendedName>
</protein>
<dbReference type="InterPro" id="IPR004095">
    <property type="entry name" value="TGS"/>
</dbReference>
<dbReference type="InterPro" id="IPR003607">
    <property type="entry name" value="HD/PDEase_dom"/>
</dbReference>
<evidence type="ECO:0008006" key="7">
    <source>
        <dbReference type="Google" id="ProtNLM"/>
    </source>
</evidence>
<dbReference type="CDD" id="cd01668">
    <property type="entry name" value="TGS_RSH"/>
    <property type="match status" value="1"/>
</dbReference>
<comment type="function">
    <text evidence="2">In eubacteria ppGpp (guanosine 3'-diphosphate 5'-diphosphate) is a mediator of the stringent response that coordinates a variety of cellular activities in response to changes in nutritional abundance.</text>
</comment>
<dbReference type="CDD" id="cd00077">
    <property type="entry name" value="HDc"/>
    <property type="match status" value="1"/>
</dbReference>
<sequence>MPEIVHTFDELAEVVRRNYRNPDLDLLRRAHDLAASAHEGEKRLTGHAFITHPLAVAYKLAEMGLSLNVVAAGLLHDVIEDTGIELDDLRAQFGDDVASLVDSVTKLKKVQYQGVERYVENMRKMFLAMASDVRVVFIKFADRLHNLQTLYAQPEHKQQRIAREVMDIYAPIAGRLGMGEMKGELEDLSFAYLQPKEYERVRRIMETRVREKGAYVSRMIERTEKLLAEAGAVEAQVHGRVKRLFSLYRKLTKYGNDLSKVYDVIAVRIIVGDVEQCYGMLGILHQAWKPLPGRIKDYIAQPKPNGYQSLHTTVFGDDGEIVEFQIRTREMHELAEYGLAAHWRYKEAGMKPTENLLWMEELAAIQKELAGKEGFLEQLESLKIDVFKDRIFVFTPKGDVIDLPDGATPVDFAFAIHSEIGNKMSQVKINERLANMDTVLHSGDIIEVVTDRNRKGPNPDWLKFARTRHAREKIKDATKHTVKGWLSDMLRGKGAEAR</sequence>
<dbReference type="InterPro" id="IPR012675">
    <property type="entry name" value="Beta-grasp_dom_sf"/>
</dbReference>
<dbReference type="InterPro" id="IPR043519">
    <property type="entry name" value="NT_sf"/>
</dbReference>
<dbReference type="Pfam" id="PF02824">
    <property type="entry name" value="TGS"/>
    <property type="match status" value="1"/>
</dbReference>
<organism evidence="5 6">
    <name type="scientific">Candidatus Uhrbacteria bacterium RIFCSPHIGHO2_01_FULL_63_20</name>
    <dbReference type="NCBI Taxonomy" id="1802385"/>
    <lineage>
        <taxon>Bacteria</taxon>
        <taxon>Candidatus Uhriibacteriota</taxon>
    </lineage>
</organism>
<dbReference type="FunFam" id="3.10.20.30:FF:000002">
    <property type="entry name" value="GTP pyrophosphokinase (RelA/SpoT)"/>
    <property type="match status" value="1"/>
</dbReference>
<dbReference type="CDD" id="cd05399">
    <property type="entry name" value="NT_Rel-Spo_like"/>
    <property type="match status" value="1"/>
</dbReference>
<dbReference type="GO" id="GO:0015969">
    <property type="term" value="P:guanosine tetraphosphate metabolic process"/>
    <property type="evidence" value="ECO:0007669"/>
    <property type="project" value="InterPro"/>
</dbReference>
<dbReference type="SUPFAM" id="SSF81271">
    <property type="entry name" value="TGS-like"/>
    <property type="match status" value="1"/>
</dbReference>
<accession>A0A1F7TMG5</accession>
<dbReference type="STRING" id="1802385.A2856_03810"/>
<proteinExistence type="inferred from homology"/>
<dbReference type="Gene3D" id="1.10.3210.10">
    <property type="entry name" value="Hypothetical protein af1432"/>
    <property type="match status" value="1"/>
</dbReference>
<dbReference type="Pfam" id="PF04607">
    <property type="entry name" value="RelA_SpoT"/>
    <property type="match status" value="1"/>
</dbReference>
<feature type="domain" description="TGS" evidence="4">
    <location>
        <begin position="389"/>
        <end position="450"/>
    </location>
</feature>
<dbReference type="SUPFAM" id="SSF81301">
    <property type="entry name" value="Nucleotidyltransferase"/>
    <property type="match status" value="1"/>
</dbReference>